<dbReference type="GO" id="GO:0045292">
    <property type="term" value="P:mRNA cis splicing, via spliceosome"/>
    <property type="evidence" value="ECO:0007669"/>
    <property type="project" value="InterPro"/>
</dbReference>
<dbReference type="AlphaFoldDB" id="A0AAW0EX91"/>
<proteinExistence type="predicted"/>
<accession>A0AAW0EX91</accession>
<dbReference type="InterPro" id="IPR035967">
    <property type="entry name" value="SWAP/Surp_sf"/>
</dbReference>
<dbReference type="Pfam" id="PF01805">
    <property type="entry name" value="Surp"/>
    <property type="match status" value="1"/>
</dbReference>
<gene>
    <name evidence="3" type="ORF">NESM_000824400</name>
</gene>
<comment type="caution">
    <text evidence="3">The sequence shown here is derived from an EMBL/GenBank/DDBJ whole genome shotgun (WGS) entry which is preliminary data.</text>
</comment>
<feature type="compositionally biased region" description="Acidic residues" evidence="1">
    <location>
        <begin position="186"/>
        <end position="198"/>
    </location>
</feature>
<dbReference type="GO" id="GO:0071004">
    <property type="term" value="C:U2-type prespliceosome"/>
    <property type="evidence" value="ECO:0007669"/>
    <property type="project" value="TreeGrafter"/>
</dbReference>
<dbReference type="PROSITE" id="PS50128">
    <property type="entry name" value="SURP"/>
    <property type="match status" value="1"/>
</dbReference>
<dbReference type="Proteomes" id="UP001430356">
    <property type="component" value="Unassembled WGS sequence"/>
</dbReference>
<dbReference type="InterPro" id="IPR045146">
    <property type="entry name" value="SF3A1"/>
</dbReference>
<dbReference type="SUPFAM" id="SSF109905">
    <property type="entry name" value="Surp module (SWAP domain)"/>
    <property type="match status" value="1"/>
</dbReference>
<keyword evidence="4" id="KW-1185">Reference proteome</keyword>
<dbReference type="EMBL" id="JAECZO010000162">
    <property type="protein sequence ID" value="KAK7198613.1"/>
    <property type="molecule type" value="Genomic_DNA"/>
</dbReference>
<dbReference type="GO" id="GO:0003723">
    <property type="term" value="F:RNA binding"/>
    <property type="evidence" value="ECO:0007669"/>
    <property type="project" value="InterPro"/>
</dbReference>
<dbReference type="Gene3D" id="1.10.10.790">
    <property type="entry name" value="Surp module"/>
    <property type="match status" value="1"/>
</dbReference>
<evidence type="ECO:0000313" key="4">
    <source>
        <dbReference type="Proteomes" id="UP001430356"/>
    </source>
</evidence>
<name>A0AAW0EX91_9TRYP</name>
<feature type="domain" description="SURP motif" evidence="2">
    <location>
        <begin position="29"/>
        <end position="73"/>
    </location>
</feature>
<evidence type="ECO:0000259" key="2">
    <source>
        <dbReference type="PROSITE" id="PS50128"/>
    </source>
</evidence>
<protein>
    <submittedName>
        <fullName evidence="3">RNA binding protein</fullName>
    </submittedName>
</protein>
<dbReference type="InterPro" id="IPR000061">
    <property type="entry name" value="Surp"/>
</dbReference>
<sequence>MADSSVAAGAAAVVDDHVPPGITTKQDEIIQYVAKYVVASCDGARYQDKVRTRTRHNPFFDFLHSHHAYHQYYQYLLESYRHWMRNSEAVGGAWGGGGGADDVQQQQQQQWSEADYYQYYGDYAGQASGIHFQDHVDTAGNVQGQQQQQQQQQQPLSSAGYDPSAVGPEPTLATAATSSAVAAAADEVEDDEEYELVMEDGQWVSRKRT</sequence>
<organism evidence="3 4">
    <name type="scientific">Novymonas esmeraldas</name>
    <dbReference type="NCBI Taxonomy" id="1808958"/>
    <lineage>
        <taxon>Eukaryota</taxon>
        <taxon>Discoba</taxon>
        <taxon>Euglenozoa</taxon>
        <taxon>Kinetoplastea</taxon>
        <taxon>Metakinetoplastina</taxon>
        <taxon>Trypanosomatida</taxon>
        <taxon>Trypanosomatidae</taxon>
        <taxon>Novymonas</taxon>
    </lineage>
</organism>
<feature type="compositionally biased region" description="Low complexity" evidence="1">
    <location>
        <begin position="143"/>
        <end position="154"/>
    </location>
</feature>
<evidence type="ECO:0000313" key="3">
    <source>
        <dbReference type="EMBL" id="KAK7198613.1"/>
    </source>
</evidence>
<reference evidence="3 4" key="1">
    <citation type="journal article" date="2021" name="MBio">
        <title>A New Model Trypanosomatid, Novymonas esmeraldas: Genomic Perception of Its 'Candidatus Pandoraea novymonadis' Endosymbiont.</title>
        <authorList>
            <person name="Zakharova A."/>
            <person name="Saura A."/>
            <person name="Butenko A."/>
            <person name="Podesvova L."/>
            <person name="Warmusova S."/>
            <person name="Kostygov A.Y."/>
            <person name="Nenarokova A."/>
            <person name="Lukes J."/>
            <person name="Opperdoes F.R."/>
            <person name="Yurchenko V."/>
        </authorList>
    </citation>
    <scope>NUCLEOTIDE SEQUENCE [LARGE SCALE GENOMIC DNA]</scope>
    <source>
        <strain evidence="3 4">E262AT.01</strain>
    </source>
</reference>
<dbReference type="GO" id="GO:0000381">
    <property type="term" value="P:regulation of alternative mRNA splicing, via spliceosome"/>
    <property type="evidence" value="ECO:0007669"/>
    <property type="project" value="TreeGrafter"/>
</dbReference>
<dbReference type="GO" id="GO:0005686">
    <property type="term" value="C:U2 snRNP"/>
    <property type="evidence" value="ECO:0007669"/>
    <property type="project" value="TreeGrafter"/>
</dbReference>
<dbReference type="PANTHER" id="PTHR15316:SF1">
    <property type="entry name" value="SPLICING FACTOR 3A SUBUNIT 1"/>
    <property type="match status" value="1"/>
</dbReference>
<dbReference type="FunFam" id="1.10.10.790:FF:000022">
    <property type="entry name" value="RNA binding protein, putative"/>
    <property type="match status" value="1"/>
</dbReference>
<dbReference type="PANTHER" id="PTHR15316">
    <property type="entry name" value="SPLICEOSOME ASSOCIATED PROTEIN 114/SWAP SPLICING FACTOR-RELATED"/>
    <property type="match status" value="1"/>
</dbReference>
<evidence type="ECO:0000256" key="1">
    <source>
        <dbReference type="SAM" id="MobiDB-lite"/>
    </source>
</evidence>
<feature type="region of interest" description="Disordered" evidence="1">
    <location>
        <begin position="140"/>
        <end position="209"/>
    </location>
</feature>
<feature type="compositionally biased region" description="Low complexity" evidence="1">
    <location>
        <begin position="173"/>
        <end position="185"/>
    </location>
</feature>
<dbReference type="SMART" id="SM00648">
    <property type="entry name" value="SWAP"/>
    <property type="match status" value="1"/>
</dbReference>
<dbReference type="GO" id="GO:0071013">
    <property type="term" value="C:catalytic step 2 spliceosome"/>
    <property type="evidence" value="ECO:0007669"/>
    <property type="project" value="TreeGrafter"/>
</dbReference>